<accession>A0A261UYN9</accession>
<reference evidence="2" key="1">
    <citation type="submission" date="2017-05" db="EMBL/GenBank/DDBJ databases">
        <title>Complete and WGS of Bordetella genogroups.</title>
        <authorList>
            <person name="Spilker T."/>
            <person name="Lipuma J."/>
        </authorList>
    </citation>
    <scope>NUCLEOTIDE SEQUENCE [LARGE SCALE GENOMIC DNA]</scope>
    <source>
        <strain evidence="2">AU8856</strain>
    </source>
</reference>
<organism evidence="1 2">
    <name type="scientific">Bordetella genomosp. 11</name>
    <dbReference type="NCBI Taxonomy" id="1416808"/>
    <lineage>
        <taxon>Bacteria</taxon>
        <taxon>Pseudomonadati</taxon>
        <taxon>Pseudomonadota</taxon>
        <taxon>Betaproteobacteria</taxon>
        <taxon>Burkholderiales</taxon>
        <taxon>Alcaligenaceae</taxon>
        <taxon>Bordetella</taxon>
    </lineage>
</organism>
<dbReference type="AlphaFoldDB" id="A0A261UYN9"/>
<protein>
    <recommendedName>
        <fullName evidence="3">Preprotein translocase subunit SecA</fullName>
    </recommendedName>
</protein>
<evidence type="ECO:0008006" key="3">
    <source>
        <dbReference type="Google" id="ProtNLM"/>
    </source>
</evidence>
<sequence length="329" mass="35956">MLFSARDLPDSSLRARSIFPIEPLHATMTFALVAANADQIIQVSDRRLTGWTGDIVTEASGKAGHLLCDDASALYCYTGLAFINGFKMSTWLMEALQAASRKDARFREAIEHFAEIATEKFRSDPDVLSIDVRNRKLTVMITGYTVDGFITNALISNFQDFINFINHPVPQEKFTVHCERSRDPAPSNPTMIQAIGAFSAMTGADERELRALLERRASHTAICAKAAAIVADISSWHRSGGTVGKRLNTGMLDFQSPLAAVAGYESDIVENELPMLDIVDGRSNSPGVMIGQLQVTAAAPVVFPKVHRNALCPCGSGRKYRNCHRVPGQ</sequence>
<comment type="caution">
    <text evidence="1">The sequence shown here is derived from an EMBL/GenBank/DDBJ whole genome shotgun (WGS) entry which is preliminary data.</text>
</comment>
<proteinExistence type="predicted"/>
<dbReference type="Proteomes" id="UP000215767">
    <property type="component" value="Unassembled WGS sequence"/>
</dbReference>
<evidence type="ECO:0000313" key="2">
    <source>
        <dbReference type="Proteomes" id="UP000215767"/>
    </source>
</evidence>
<dbReference type="Pfam" id="PF02810">
    <property type="entry name" value="SEC-C"/>
    <property type="match status" value="1"/>
</dbReference>
<evidence type="ECO:0000313" key="1">
    <source>
        <dbReference type="EMBL" id="OZI66697.1"/>
    </source>
</evidence>
<dbReference type="SUPFAM" id="SSF103642">
    <property type="entry name" value="Sec-C motif"/>
    <property type="match status" value="1"/>
</dbReference>
<dbReference type="EMBL" id="NEVS01000001">
    <property type="protein sequence ID" value="OZI66697.1"/>
    <property type="molecule type" value="Genomic_DNA"/>
</dbReference>
<keyword evidence="2" id="KW-1185">Reference proteome</keyword>
<dbReference type="InterPro" id="IPR004027">
    <property type="entry name" value="SEC_C_motif"/>
</dbReference>
<gene>
    <name evidence="1" type="ORF">CAL28_02945</name>
</gene>
<dbReference type="Gene3D" id="3.10.450.50">
    <property type="match status" value="1"/>
</dbReference>
<dbReference type="OrthoDB" id="570299at2"/>
<name>A0A261UYN9_9BORD</name>